<sequence length="353" mass="40535">MNSKRILVAPLNWGLGHAARCIPIIKGLEENGFEPILASDGAALLLLQKEFPHLLSIELPSYDIRYSTNGAYLKWKLLMESPRLLRTVNKEKGLTEKIVHNYAIKGIISDNRFGVRSEKLKKNVYITHQLNVLSGNTTFLSSTFHQSYIKKFEQCWIPDNESEPNLSCILGHTPTRLNNLKYIGPISRFEKLEIPKIYDYLVLLSGPEPQRSILENILLKNFQNTEKKILFVRGVMNKDRIEVKNSNLIIKDHLYGKALEEAMNCSETMISRSGYSSIMDLAKLQKKAFFIPTPGQEEQEYLAQRFEDLGMAPFCRQKDFEISQLKKMKDYRGLGNFGQGSCFRDLFTFFHGK</sequence>
<name>A0A2R3Z4V1_9FLAO</name>
<dbReference type="EMBL" id="CP028136">
    <property type="protein sequence ID" value="AVR45242.1"/>
    <property type="molecule type" value="Genomic_DNA"/>
</dbReference>
<keyword evidence="3" id="KW-1185">Reference proteome</keyword>
<dbReference type="RefSeq" id="WP_107012020.1">
    <property type="nucleotide sequence ID" value="NZ_CP028136.1"/>
</dbReference>
<dbReference type="OrthoDB" id="9803241at2"/>
<evidence type="ECO:0000259" key="1">
    <source>
        <dbReference type="Pfam" id="PF04101"/>
    </source>
</evidence>
<dbReference type="Gene3D" id="3.40.50.2000">
    <property type="entry name" value="Glycogen Phosphorylase B"/>
    <property type="match status" value="1"/>
</dbReference>
<dbReference type="AlphaFoldDB" id="A0A2R3Z4V1"/>
<dbReference type="Pfam" id="PF04101">
    <property type="entry name" value="Glyco_tran_28_C"/>
    <property type="match status" value="1"/>
</dbReference>
<reference evidence="3" key="1">
    <citation type="submission" date="2018-03" db="EMBL/GenBank/DDBJ databases">
        <title>Gramella fulva sp. nov., isolated from a dry surface of tidal flat.</title>
        <authorList>
            <person name="Hwang S.H."/>
            <person name="Hwang W.M."/>
            <person name="Kang K."/>
            <person name="Ahn T.-Y."/>
        </authorList>
    </citation>
    <scope>NUCLEOTIDE SEQUENCE [LARGE SCALE GENOMIC DNA]</scope>
    <source>
        <strain evidence="3">SH35</strain>
    </source>
</reference>
<evidence type="ECO:0000313" key="3">
    <source>
        <dbReference type="Proteomes" id="UP000241507"/>
    </source>
</evidence>
<dbReference type="SUPFAM" id="SSF53756">
    <property type="entry name" value="UDP-Glycosyltransferase/glycogen phosphorylase"/>
    <property type="match status" value="1"/>
</dbReference>
<dbReference type="KEGG" id="grs:C7S20_08145"/>
<evidence type="ECO:0000313" key="2">
    <source>
        <dbReference type="EMBL" id="AVR45242.1"/>
    </source>
</evidence>
<accession>A0A2R3Z4V1</accession>
<gene>
    <name evidence="2" type="ORF">C7S20_08145</name>
</gene>
<proteinExistence type="predicted"/>
<dbReference type="GO" id="GO:0016758">
    <property type="term" value="F:hexosyltransferase activity"/>
    <property type="evidence" value="ECO:0007669"/>
    <property type="project" value="InterPro"/>
</dbReference>
<organism evidence="2 3">
    <name type="scientific">Christiangramia fulva</name>
    <dbReference type="NCBI Taxonomy" id="2126553"/>
    <lineage>
        <taxon>Bacteria</taxon>
        <taxon>Pseudomonadati</taxon>
        <taxon>Bacteroidota</taxon>
        <taxon>Flavobacteriia</taxon>
        <taxon>Flavobacteriales</taxon>
        <taxon>Flavobacteriaceae</taxon>
        <taxon>Christiangramia</taxon>
    </lineage>
</organism>
<keyword evidence="2" id="KW-0808">Transferase</keyword>
<dbReference type="Proteomes" id="UP000241507">
    <property type="component" value="Chromosome"/>
</dbReference>
<dbReference type="InterPro" id="IPR007235">
    <property type="entry name" value="Glyco_trans_28_C"/>
</dbReference>
<protein>
    <submittedName>
        <fullName evidence="2">Glycosyltransferase</fullName>
    </submittedName>
</protein>
<feature type="domain" description="Glycosyl transferase family 28 C-terminal" evidence="1">
    <location>
        <begin position="206"/>
        <end position="327"/>
    </location>
</feature>